<dbReference type="EMBL" id="BAAAZG010000010">
    <property type="protein sequence ID" value="GAA4066060.1"/>
    <property type="molecule type" value="Genomic_DNA"/>
</dbReference>
<feature type="transmembrane region" description="Helical" evidence="1">
    <location>
        <begin position="102"/>
        <end position="122"/>
    </location>
</feature>
<dbReference type="RefSeq" id="WP_344944258.1">
    <property type="nucleotide sequence ID" value="NZ_BAAAZG010000010.1"/>
</dbReference>
<keyword evidence="1" id="KW-1133">Transmembrane helix</keyword>
<sequence>MSPPVRAVAEGALVMVATLVVLILGVVVISSMSTGTLLTERFFWGYALAGGLVLALGAAAAGGLAARRLPSGSARTLPALAGPLSVVSLVAVPSLFGEDWGAGVLYLVVTLVGSAAGAFGSARFTTRGGRS</sequence>
<accession>A0ABP7VFF5</accession>
<evidence type="ECO:0000313" key="2">
    <source>
        <dbReference type="EMBL" id="GAA4066060.1"/>
    </source>
</evidence>
<reference evidence="3" key="1">
    <citation type="journal article" date="2019" name="Int. J. Syst. Evol. Microbiol.">
        <title>The Global Catalogue of Microorganisms (GCM) 10K type strain sequencing project: providing services to taxonomists for standard genome sequencing and annotation.</title>
        <authorList>
            <consortium name="The Broad Institute Genomics Platform"/>
            <consortium name="The Broad Institute Genome Sequencing Center for Infectious Disease"/>
            <person name="Wu L."/>
            <person name="Ma J."/>
        </authorList>
    </citation>
    <scope>NUCLEOTIDE SEQUENCE [LARGE SCALE GENOMIC DNA]</scope>
    <source>
        <strain evidence="3">JCM 16702</strain>
    </source>
</reference>
<keyword evidence="1" id="KW-0812">Transmembrane</keyword>
<evidence type="ECO:0008006" key="4">
    <source>
        <dbReference type="Google" id="ProtNLM"/>
    </source>
</evidence>
<gene>
    <name evidence="2" type="ORF">GCM10022214_20410</name>
</gene>
<evidence type="ECO:0000256" key="1">
    <source>
        <dbReference type="SAM" id="Phobius"/>
    </source>
</evidence>
<feature type="transmembrane region" description="Helical" evidence="1">
    <location>
        <begin position="12"/>
        <end position="31"/>
    </location>
</feature>
<organism evidence="2 3">
    <name type="scientific">Actinomadura miaoliensis</name>
    <dbReference type="NCBI Taxonomy" id="430685"/>
    <lineage>
        <taxon>Bacteria</taxon>
        <taxon>Bacillati</taxon>
        <taxon>Actinomycetota</taxon>
        <taxon>Actinomycetes</taxon>
        <taxon>Streptosporangiales</taxon>
        <taxon>Thermomonosporaceae</taxon>
        <taxon>Actinomadura</taxon>
    </lineage>
</organism>
<feature type="transmembrane region" description="Helical" evidence="1">
    <location>
        <begin position="43"/>
        <end position="65"/>
    </location>
</feature>
<keyword evidence="1" id="KW-0472">Membrane</keyword>
<keyword evidence="3" id="KW-1185">Reference proteome</keyword>
<comment type="caution">
    <text evidence="2">The sequence shown here is derived from an EMBL/GenBank/DDBJ whole genome shotgun (WGS) entry which is preliminary data.</text>
</comment>
<feature type="transmembrane region" description="Helical" evidence="1">
    <location>
        <begin position="77"/>
        <end position="96"/>
    </location>
</feature>
<proteinExistence type="predicted"/>
<evidence type="ECO:0000313" key="3">
    <source>
        <dbReference type="Proteomes" id="UP001500683"/>
    </source>
</evidence>
<protein>
    <recommendedName>
        <fullName evidence="4">Integral membrane protein</fullName>
    </recommendedName>
</protein>
<dbReference type="Proteomes" id="UP001500683">
    <property type="component" value="Unassembled WGS sequence"/>
</dbReference>
<name>A0ABP7VFF5_9ACTN</name>